<dbReference type="Proteomes" id="UP000077748">
    <property type="component" value="Chromosome"/>
</dbReference>
<protein>
    <submittedName>
        <fullName evidence="2">Uncharacterized protein</fullName>
    </submittedName>
</protein>
<evidence type="ECO:0000313" key="3">
    <source>
        <dbReference type="Proteomes" id="UP000077748"/>
    </source>
</evidence>
<organism evidence="2 3">
    <name type="scientific">Pseudomonas citronellolis</name>
    <dbReference type="NCBI Taxonomy" id="53408"/>
    <lineage>
        <taxon>Bacteria</taxon>
        <taxon>Pseudomonadati</taxon>
        <taxon>Pseudomonadota</taxon>
        <taxon>Gammaproteobacteria</taxon>
        <taxon>Pseudomonadales</taxon>
        <taxon>Pseudomonadaceae</taxon>
        <taxon>Pseudomonas</taxon>
    </lineage>
</organism>
<dbReference type="AlphaFoldDB" id="A0A1A9KM43"/>
<proteinExistence type="predicted"/>
<dbReference type="EMBL" id="CP015878">
    <property type="protein sequence ID" value="ANI18615.1"/>
    <property type="molecule type" value="Genomic_DNA"/>
</dbReference>
<feature type="transmembrane region" description="Helical" evidence="1">
    <location>
        <begin position="31"/>
        <end position="47"/>
    </location>
</feature>
<accession>A0A1A9KM43</accession>
<name>A0A1A9KM43_9PSED</name>
<reference evidence="2 3" key="1">
    <citation type="submission" date="2016-05" db="EMBL/GenBank/DDBJ databases">
        <title>Genome Sequence of Pseudomonas citronellolis Strain SJTE-3, an Estrogens and Persistent Organic Pollutants degradation strain.</title>
        <authorList>
            <person name="Liang R."/>
        </authorList>
    </citation>
    <scope>NUCLEOTIDE SEQUENCE [LARGE SCALE GENOMIC DNA]</scope>
    <source>
        <strain evidence="2 3">SJTE-3</strain>
    </source>
</reference>
<keyword evidence="1" id="KW-0812">Transmembrane</keyword>
<sequence>MILLRFLGLLFVLVCLFAGTAAVVALAVLALRFWPLLVVIVLALLLFQHFMRWTGVRLNTSV</sequence>
<evidence type="ECO:0000313" key="2">
    <source>
        <dbReference type="EMBL" id="ANI18615.1"/>
    </source>
</evidence>
<keyword evidence="1" id="KW-0472">Membrane</keyword>
<evidence type="ECO:0000256" key="1">
    <source>
        <dbReference type="SAM" id="Phobius"/>
    </source>
</evidence>
<gene>
    <name evidence="2" type="ORF">A9C11_27365</name>
</gene>
<keyword evidence="1" id="KW-1133">Transmembrane helix</keyword>